<dbReference type="SUPFAM" id="SSF53335">
    <property type="entry name" value="S-adenosyl-L-methionine-dependent methyltransferases"/>
    <property type="match status" value="1"/>
</dbReference>
<dbReference type="InterPro" id="IPR010342">
    <property type="entry name" value="DUF938"/>
</dbReference>
<evidence type="ECO:0000313" key="4">
    <source>
        <dbReference type="EMBL" id="CAD8445644.1"/>
    </source>
</evidence>
<protein>
    <submittedName>
        <fullName evidence="4">Uncharacterized protein</fullName>
    </submittedName>
</protein>
<dbReference type="PROSITE" id="PS51257">
    <property type="entry name" value="PROKAR_LIPOPROTEIN"/>
    <property type="match status" value="1"/>
</dbReference>
<sequence>MASHICRVSAVASLASLACSARSRAARPVVHQTRAPFATRASASPEPAPDSETMSNDFGTFNKAASSSAAERNKVPIAEAFAPRLRACAPTGGVVVELACGTGQHCAHLSRELPDFVFVPTDLDDTAFDAVRHHVGTSPNVRAPIVVDACDAQWSERVKRVIETDTFDGDKSVAAVLVVNMTHIAPWSATLGALAGAALIARRGGLLFVYGPFKRDGKHTSEGNAVFDESLRRQNDEWGYRDIEAVIAEAEKVGFERAEIVPMPANNFALAMTRS</sequence>
<dbReference type="AlphaFoldDB" id="A0A7S0D7M6"/>
<evidence type="ECO:0000256" key="2">
    <source>
        <dbReference type="SAM" id="MobiDB-lite"/>
    </source>
</evidence>
<dbReference type="PANTHER" id="PTHR20974:SF0">
    <property type="entry name" value="UPF0585 PROTEIN CG18661"/>
    <property type="match status" value="1"/>
</dbReference>
<comment type="similarity">
    <text evidence="1">Belongs to the UPF0585 family.</text>
</comment>
<keyword evidence="3" id="KW-0732">Signal</keyword>
<dbReference type="Gene3D" id="3.40.50.150">
    <property type="entry name" value="Vaccinia Virus protein VP39"/>
    <property type="match status" value="1"/>
</dbReference>
<dbReference type="InterPro" id="IPR029063">
    <property type="entry name" value="SAM-dependent_MTases_sf"/>
</dbReference>
<dbReference type="Pfam" id="PF06080">
    <property type="entry name" value="DUF938"/>
    <property type="match status" value="1"/>
</dbReference>
<accession>A0A7S0D7M6</accession>
<reference evidence="4" key="1">
    <citation type="submission" date="2021-01" db="EMBL/GenBank/DDBJ databases">
        <authorList>
            <person name="Corre E."/>
            <person name="Pelletier E."/>
            <person name="Niang G."/>
            <person name="Scheremetjew M."/>
            <person name="Finn R."/>
            <person name="Kale V."/>
            <person name="Holt S."/>
            <person name="Cochrane G."/>
            <person name="Meng A."/>
            <person name="Brown T."/>
            <person name="Cohen L."/>
        </authorList>
    </citation>
    <scope>NUCLEOTIDE SEQUENCE</scope>
    <source>
        <strain evidence="4">CCAC1681</strain>
    </source>
</reference>
<feature type="signal peptide" evidence="3">
    <location>
        <begin position="1"/>
        <end position="25"/>
    </location>
</feature>
<feature type="chain" id="PRO_5031493318" evidence="3">
    <location>
        <begin position="26"/>
        <end position="275"/>
    </location>
</feature>
<evidence type="ECO:0000256" key="3">
    <source>
        <dbReference type="SAM" id="SignalP"/>
    </source>
</evidence>
<name>A0A7S0D7M6_MICPS</name>
<dbReference type="EMBL" id="HBEN01010985">
    <property type="protein sequence ID" value="CAD8445644.1"/>
    <property type="molecule type" value="Transcribed_RNA"/>
</dbReference>
<proteinExistence type="inferred from homology"/>
<feature type="region of interest" description="Disordered" evidence="2">
    <location>
        <begin position="30"/>
        <end position="60"/>
    </location>
</feature>
<evidence type="ECO:0000256" key="1">
    <source>
        <dbReference type="ARBA" id="ARBA00008308"/>
    </source>
</evidence>
<organism evidence="4">
    <name type="scientific">Micromonas pusilla</name>
    <name type="common">Picoplanktonic green alga</name>
    <name type="synonym">Chromulina pusilla</name>
    <dbReference type="NCBI Taxonomy" id="38833"/>
    <lineage>
        <taxon>Eukaryota</taxon>
        <taxon>Viridiplantae</taxon>
        <taxon>Chlorophyta</taxon>
        <taxon>Mamiellophyceae</taxon>
        <taxon>Mamiellales</taxon>
        <taxon>Mamiellaceae</taxon>
        <taxon>Micromonas</taxon>
    </lineage>
</organism>
<dbReference type="PANTHER" id="PTHR20974">
    <property type="entry name" value="UPF0585 PROTEIN CG18661"/>
    <property type="match status" value="1"/>
</dbReference>
<gene>
    <name evidence="4" type="ORF">MSP1401_LOCUS9102</name>
</gene>